<dbReference type="eggNOG" id="ENOG502RY58">
    <property type="taxonomic scope" value="Eukaryota"/>
</dbReference>
<protein>
    <submittedName>
        <fullName evidence="3">GH22655</fullName>
    </submittedName>
</protein>
<keyword evidence="2" id="KW-0732">Signal</keyword>
<feature type="compositionally biased region" description="Low complexity" evidence="1">
    <location>
        <begin position="388"/>
        <end position="414"/>
    </location>
</feature>
<feature type="compositionally biased region" description="Polar residues" evidence="1">
    <location>
        <begin position="441"/>
        <end position="452"/>
    </location>
</feature>
<dbReference type="PANTHER" id="PTHR31649">
    <property type="entry name" value="AGAP009604-PA"/>
    <property type="match status" value="1"/>
</dbReference>
<evidence type="ECO:0000256" key="1">
    <source>
        <dbReference type="SAM" id="MobiDB-lite"/>
    </source>
</evidence>
<dbReference type="InParanoid" id="B4JVK5"/>
<sequence>MNRRQSSSPLMLIGCMLLGLLLQLATPIGAHVHPVFTYKNASTQLGQLVTSDTLVWETYDPNSANQLQSAVEGGKYLTEDEHYPIYVCRVTIDGVPTSGHTEKRQQRHVCVAALYKHSINANFDVLLNKGHLGKIAWKRWRKYNIGVPIGAIRIADESYIARHRATVHNPPTADGTQLTTSHHGADYNLGRLDVFGLGKIKVVENEHEKTYEDGEVLVETEPIRYELRGIKLDSLRTSLTENITELANGILENRGDTYDTMEKVMSYSFDTIQYWGSHEGVAKGLQTKVFEKNVETPTEIHWALKRGEKRHENKAVYSKLWPGTAINVTLRGNYVTLYAPYTAKLSAFYDDSESVSRNISAEVTKKYLKDVKMEFSPVYWIENGTMVPTTTTTSTTSTTTNPTTTSTSTNEPTPINEPPLVRLEHLGEQHSGPDSLEKTLSDSTATNNNEIGSSDAPENMSSKDAALAGFGGMADNSGGGSNNKNLATRLAVAAATFTLTLLNL</sequence>
<feature type="chain" id="PRO_5002812925" evidence="2">
    <location>
        <begin position="31"/>
        <end position="504"/>
    </location>
</feature>
<evidence type="ECO:0000256" key="2">
    <source>
        <dbReference type="SAM" id="SignalP"/>
    </source>
</evidence>
<feature type="signal peptide" evidence="2">
    <location>
        <begin position="1"/>
        <end position="30"/>
    </location>
</feature>
<dbReference type="PANTHER" id="PTHR31649:SF11">
    <property type="entry name" value="PROTEIN UNZIPPED"/>
    <property type="match status" value="1"/>
</dbReference>
<dbReference type="HOGENOM" id="CLU_037895_1_0_1"/>
<dbReference type="Proteomes" id="UP000001070">
    <property type="component" value="Unassembled WGS sequence"/>
</dbReference>
<dbReference type="STRING" id="7222.B4JVK5"/>
<accession>B4JVK5</accession>
<name>B4JVK5_DROGR</name>
<dbReference type="PROSITE" id="PS51257">
    <property type="entry name" value="PROKAR_LIPOPROTEIN"/>
    <property type="match status" value="1"/>
</dbReference>
<dbReference type="SMR" id="B4JVK5"/>
<proteinExistence type="predicted"/>
<dbReference type="EMBL" id="CH916375">
    <property type="protein sequence ID" value="EDV98473.1"/>
    <property type="molecule type" value="Genomic_DNA"/>
</dbReference>
<gene>
    <name evidence="3" type="primary">Dgri\GH22655</name>
    <name evidence="3" type="ORF">Dgri_GH22655</name>
</gene>
<dbReference type="KEGG" id="dgr:6568890"/>
<keyword evidence="4" id="KW-1185">Reference proteome</keyword>
<reference evidence="3 4" key="1">
    <citation type="journal article" date="2007" name="Nature">
        <title>Evolution of genes and genomes on the Drosophila phylogeny.</title>
        <authorList>
            <consortium name="Drosophila 12 Genomes Consortium"/>
            <person name="Clark A.G."/>
            <person name="Eisen M.B."/>
            <person name="Smith D.R."/>
            <person name="Bergman C.M."/>
            <person name="Oliver B."/>
            <person name="Markow T.A."/>
            <person name="Kaufman T.C."/>
            <person name="Kellis M."/>
            <person name="Gelbart W."/>
            <person name="Iyer V.N."/>
            <person name="Pollard D.A."/>
            <person name="Sackton T.B."/>
            <person name="Larracuente A.M."/>
            <person name="Singh N.D."/>
            <person name="Abad J.P."/>
            <person name="Abt D.N."/>
            <person name="Adryan B."/>
            <person name="Aguade M."/>
            <person name="Akashi H."/>
            <person name="Anderson W.W."/>
            <person name="Aquadro C.F."/>
            <person name="Ardell D.H."/>
            <person name="Arguello R."/>
            <person name="Artieri C.G."/>
            <person name="Barbash D.A."/>
            <person name="Barker D."/>
            <person name="Barsanti P."/>
            <person name="Batterham P."/>
            <person name="Batzoglou S."/>
            <person name="Begun D."/>
            <person name="Bhutkar A."/>
            <person name="Blanco E."/>
            <person name="Bosak S.A."/>
            <person name="Bradley R.K."/>
            <person name="Brand A.D."/>
            <person name="Brent M.R."/>
            <person name="Brooks A.N."/>
            <person name="Brown R.H."/>
            <person name="Butlin R.K."/>
            <person name="Caggese C."/>
            <person name="Calvi B.R."/>
            <person name="Bernardo de Carvalho A."/>
            <person name="Caspi A."/>
            <person name="Castrezana S."/>
            <person name="Celniker S.E."/>
            <person name="Chang J.L."/>
            <person name="Chapple C."/>
            <person name="Chatterji S."/>
            <person name="Chinwalla A."/>
            <person name="Civetta A."/>
            <person name="Clifton S.W."/>
            <person name="Comeron J.M."/>
            <person name="Costello J.C."/>
            <person name="Coyne J.A."/>
            <person name="Daub J."/>
            <person name="David R.G."/>
            <person name="Delcher A.L."/>
            <person name="Delehaunty K."/>
            <person name="Do C.B."/>
            <person name="Ebling H."/>
            <person name="Edwards K."/>
            <person name="Eickbush T."/>
            <person name="Evans J.D."/>
            <person name="Filipski A."/>
            <person name="Findeiss S."/>
            <person name="Freyhult E."/>
            <person name="Fulton L."/>
            <person name="Fulton R."/>
            <person name="Garcia A.C."/>
            <person name="Gardiner A."/>
            <person name="Garfield D.A."/>
            <person name="Garvin B.E."/>
            <person name="Gibson G."/>
            <person name="Gilbert D."/>
            <person name="Gnerre S."/>
            <person name="Godfrey J."/>
            <person name="Good R."/>
            <person name="Gotea V."/>
            <person name="Gravely B."/>
            <person name="Greenberg A.J."/>
            <person name="Griffiths-Jones S."/>
            <person name="Gross S."/>
            <person name="Guigo R."/>
            <person name="Gustafson E.A."/>
            <person name="Haerty W."/>
            <person name="Hahn M.W."/>
            <person name="Halligan D.L."/>
            <person name="Halpern A.L."/>
            <person name="Halter G.M."/>
            <person name="Han M.V."/>
            <person name="Heger A."/>
            <person name="Hillier L."/>
            <person name="Hinrichs A.S."/>
            <person name="Holmes I."/>
            <person name="Hoskins R.A."/>
            <person name="Hubisz M.J."/>
            <person name="Hultmark D."/>
            <person name="Huntley M.A."/>
            <person name="Jaffe D.B."/>
            <person name="Jagadeeshan S."/>
            <person name="Jeck W.R."/>
            <person name="Johnson J."/>
            <person name="Jones C.D."/>
            <person name="Jordan W.C."/>
            <person name="Karpen G.H."/>
            <person name="Kataoka E."/>
            <person name="Keightley P.D."/>
            <person name="Kheradpour P."/>
            <person name="Kirkness E.F."/>
            <person name="Koerich L.B."/>
            <person name="Kristiansen K."/>
            <person name="Kudrna D."/>
            <person name="Kulathinal R.J."/>
            <person name="Kumar S."/>
            <person name="Kwok R."/>
            <person name="Lander E."/>
            <person name="Langley C.H."/>
            <person name="Lapoint R."/>
            <person name="Lazzaro B.P."/>
            <person name="Lee S.J."/>
            <person name="Levesque L."/>
            <person name="Li R."/>
            <person name="Lin C.F."/>
            <person name="Lin M.F."/>
            <person name="Lindblad-Toh K."/>
            <person name="Llopart A."/>
            <person name="Long M."/>
            <person name="Low L."/>
            <person name="Lozovsky E."/>
            <person name="Lu J."/>
            <person name="Luo M."/>
            <person name="Machado C.A."/>
            <person name="Makalowski W."/>
            <person name="Marzo M."/>
            <person name="Matsuda M."/>
            <person name="Matzkin L."/>
            <person name="McAllister B."/>
            <person name="McBride C.S."/>
            <person name="McKernan B."/>
            <person name="McKernan K."/>
            <person name="Mendez-Lago M."/>
            <person name="Minx P."/>
            <person name="Mollenhauer M.U."/>
            <person name="Montooth K."/>
            <person name="Mount S.M."/>
            <person name="Mu X."/>
            <person name="Myers E."/>
            <person name="Negre B."/>
            <person name="Newfeld S."/>
            <person name="Nielsen R."/>
            <person name="Noor M.A."/>
            <person name="O'Grady P."/>
            <person name="Pachter L."/>
            <person name="Papaceit M."/>
            <person name="Parisi M.J."/>
            <person name="Parisi M."/>
            <person name="Parts L."/>
            <person name="Pedersen J.S."/>
            <person name="Pesole G."/>
            <person name="Phillippy A.M."/>
            <person name="Ponting C.P."/>
            <person name="Pop M."/>
            <person name="Porcelli D."/>
            <person name="Powell J.R."/>
            <person name="Prohaska S."/>
            <person name="Pruitt K."/>
            <person name="Puig M."/>
            <person name="Quesneville H."/>
            <person name="Ram K.R."/>
            <person name="Rand D."/>
            <person name="Rasmussen M.D."/>
            <person name="Reed L.K."/>
            <person name="Reenan R."/>
            <person name="Reily A."/>
            <person name="Remington K.A."/>
            <person name="Rieger T.T."/>
            <person name="Ritchie M.G."/>
            <person name="Robin C."/>
            <person name="Rogers Y.H."/>
            <person name="Rohde C."/>
            <person name="Rozas J."/>
            <person name="Rubenfield M.J."/>
            <person name="Ruiz A."/>
            <person name="Russo S."/>
            <person name="Salzberg S.L."/>
            <person name="Sanchez-Gracia A."/>
            <person name="Saranga D.J."/>
            <person name="Sato H."/>
            <person name="Schaeffer S.W."/>
            <person name="Schatz M.C."/>
            <person name="Schlenke T."/>
            <person name="Schwartz R."/>
            <person name="Segarra C."/>
            <person name="Singh R.S."/>
            <person name="Sirot L."/>
            <person name="Sirota M."/>
            <person name="Sisneros N.B."/>
            <person name="Smith C.D."/>
            <person name="Smith T.F."/>
            <person name="Spieth J."/>
            <person name="Stage D.E."/>
            <person name="Stark A."/>
            <person name="Stephan W."/>
            <person name="Strausberg R.L."/>
            <person name="Strempel S."/>
            <person name="Sturgill D."/>
            <person name="Sutton G."/>
            <person name="Sutton G.G."/>
            <person name="Tao W."/>
            <person name="Teichmann S."/>
            <person name="Tobari Y.N."/>
            <person name="Tomimura Y."/>
            <person name="Tsolas J.M."/>
            <person name="Valente V.L."/>
            <person name="Venter E."/>
            <person name="Venter J.C."/>
            <person name="Vicario S."/>
            <person name="Vieira F.G."/>
            <person name="Vilella A.J."/>
            <person name="Villasante A."/>
            <person name="Walenz B."/>
            <person name="Wang J."/>
            <person name="Wasserman M."/>
            <person name="Watts T."/>
            <person name="Wilson D."/>
            <person name="Wilson R.K."/>
            <person name="Wing R.A."/>
            <person name="Wolfner M.F."/>
            <person name="Wong A."/>
            <person name="Wong G.K."/>
            <person name="Wu C.I."/>
            <person name="Wu G."/>
            <person name="Yamamoto D."/>
            <person name="Yang H.P."/>
            <person name="Yang S.P."/>
            <person name="Yorke J.A."/>
            <person name="Yoshida K."/>
            <person name="Zdobnov E."/>
            <person name="Zhang P."/>
            <person name="Zhang Y."/>
            <person name="Zimin A.V."/>
            <person name="Baldwin J."/>
            <person name="Abdouelleil A."/>
            <person name="Abdulkadir J."/>
            <person name="Abebe A."/>
            <person name="Abera B."/>
            <person name="Abreu J."/>
            <person name="Acer S.C."/>
            <person name="Aftuck L."/>
            <person name="Alexander A."/>
            <person name="An P."/>
            <person name="Anderson E."/>
            <person name="Anderson S."/>
            <person name="Arachi H."/>
            <person name="Azer M."/>
            <person name="Bachantsang P."/>
            <person name="Barry A."/>
            <person name="Bayul T."/>
            <person name="Berlin A."/>
            <person name="Bessette D."/>
            <person name="Bloom T."/>
            <person name="Blye J."/>
            <person name="Boguslavskiy L."/>
            <person name="Bonnet C."/>
            <person name="Boukhgalter B."/>
            <person name="Bourzgui I."/>
            <person name="Brown A."/>
            <person name="Cahill P."/>
            <person name="Channer S."/>
            <person name="Cheshatsang Y."/>
            <person name="Chuda L."/>
            <person name="Citroen M."/>
            <person name="Collymore A."/>
            <person name="Cooke P."/>
            <person name="Costello M."/>
            <person name="D'Aco K."/>
            <person name="Daza R."/>
            <person name="De Haan G."/>
            <person name="DeGray S."/>
            <person name="DeMaso C."/>
            <person name="Dhargay N."/>
            <person name="Dooley K."/>
            <person name="Dooley E."/>
            <person name="Doricent M."/>
            <person name="Dorje P."/>
            <person name="Dorjee K."/>
            <person name="Dupes A."/>
            <person name="Elong R."/>
            <person name="Falk J."/>
            <person name="Farina A."/>
            <person name="Faro S."/>
            <person name="Ferguson D."/>
            <person name="Fisher S."/>
            <person name="Foley C.D."/>
            <person name="Franke A."/>
            <person name="Friedrich D."/>
            <person name="Gadbois L."/>
            <person name="Gearin G."/>
            <person name="Gearin C.R."/>
            <person name="Giannoukos G."/>
            <person name="Goode T."/>
            <person name="Graham J."/>
            <person name="Grandbois E."/>
            <person name="Grewal S."/>
            <person name="Gyaltsen K."/>
            <person name="Hafez N."/>
            <person name="Hagos B."/>
            <person name="Hall J."/>
            <person name="Henson C."/>
            <person name="Hollinger A."/>
            <person name="Honan T."/>
            <person name="Huard M.D."/>
            <person name="Hughes L."/>
            <person name="Hurhula B."/>
            <person name="Husby M.E."/>
            <person name="Kamat A."/>
            <person name="Kanga B."/>
            <person name="Kashin S."/>
            <person name="Khazanovich D."/>
            <person name="Kisner P."/>
            <person name="Lance K."/>
            <person name="Lara M."/>
            <person name="Lee W."/>
            <person name="Lennon N."/>
            <person name="Letendre F."/>
            <person name="LeVine R."/>
            <person name="Lipovsky A."/>
            <person name="Liu X."/>
            <person name="Liu J."/>
            <person name="Liu S."/>
            <person name="Lokyitsang T."/>
            <person name="Lokyitsang Y."/>
            <person name="Lubonja R."/>
            <person name="Lui A."/>
            <person name="MacDonald P."/>
            <person name="Magnisalis V."/>
            <person name="Maru K."/>
            <person name="Matthews C."/>
            <person name="McCusker W."/>
            <person name="McDonough S."/>
            <person name="Mehta T."/>
            <person name="Meldrim J."/>
            <person name="Meneus L."/>
            <person name="Mihai O."/>
            <person name="Mihalev A."/>
            <person name="Mihova T."/>
            <person name="Mittelman R."/>
            <person name="Mlenga V."/>
            <person name="Montmayeur A."/>
            <person name="Mulrain L."/>
            <person name="Navidi A."/>
            <person name="Naylor J."/>
            <person name="Negash T."/>
            <person name="Nguyen T."/>
            <person name="Nguyen N."/>
            <person name="Nicol R."/>
            <person name="Norbu C."/>
            <person name="Norbu N."/>
            <person name="Novod N."/>
            <person name="O'Neill B."/>
            <person name="Osman S."/>
            <person name="Markiewicz E."/>
            <person name="Oyono O.L."/>
            <person name="Patti C."/>
            <person name="Phunkhang P."/>
            <person name="Pierre F."/>
            <person name="Priest M."/>
            <person name="Raghuraman S."/>
            <person name="Rege F."/>
            <person name="Reyes R."/>
            <person name="Rise C."/>
            <person name="Rogov P."/>
            <person name="Ross K."/>
            <person name="Ryan E."/>
            <person name="Settipalli S."/>
            <person name="Shea T."/>
            <person name="Sherpa N."/>
            <person name="Shi L."/>
            <person name="Shih D."/>
            <person name="Sparrow T."/>
            <person name="Spaulding J."/>
            <person name="Stalker J."/>
            <person name="Stange-Thomann N."/>
            <person name="Stavropoulos S."/>
            <person name="Stone C."/>
            <person name="Strader C."/>
            <person name="Tesfaye S."/>
            <person name="Thomson T."/>
            <person name="Thoulutsang Y."/>
            <person name="Thoulutsang D."/>
            <person name="Topham K."/>
            <person name="Topping I."/>
            <person name="Tsamla T."/>
            <person name="Vassiliev H."/>
            <person name="Vo A."/>
            <person name="Wangchuk T."/>
            <person name="Wangdi T."/>
            <person name="Weiand M."/>
            <person name="Wilkinson J."/>
            <person name="Wilson A."/>
            <person name="Yadav S."/>
            <person name="Young G."/>
            <person name="Yu Q."/>
            <person name="Zembek L."/>
            <person name="Zhong D."/>
            <person name="Zimmer A."/>
            <person name="Zwirko Z."/>
            <person name="Jaffe D.B."/>
            <person name="Alvarez P."/>
            <person name="Brockman W."/>
            <person name="Butler J."/>
            <person name="Chin C."/>
            <person name="Gnerre S."/>
            <person name="Grabherr M."/>
            <person name="Kleber M."/>
            <person name="Mauceli E."/>
            <person name="MacCallum I."/>
        </authorList>
    </citation>
    <scope>NUCLEOTIDE SEQUENCE [LARGE SCALE GENOMIC DNA]</scope>
    <source>
        <strain evidence="4">Tucson 15287-2541.00</strain>
    </source>
</reference>
<dbReference type="GO" id="GO:0007413">
    <property type="term" value="P:axonal fasciculation"/>
    <property type="evidence" value="ECO:0007669"/>
    <property type="project" value="EnsemblMetazoa"/>
</dbReference>
<feature type="region of interest" description="Disordered" evidence="1">
    <location>
        <begin position="387"/>
        <end position="463"/>
    </location>
</feature>
<dbReference type="GO" id="GO:0007411">
    <property type="term" value="P:axon guidance"/>
    <property type="evidence" value="ECO:0007669"/>
    <property type="project" value="EnsemblMetazoa"/>
</dbReference>
<dbReference type="PhylomeDB" id="B4JVK5"/>
<dbReference type="OrthoDB" id="428159at2759"/>
<evidence type="ECO:0000313" key="3">
    <source>
        <dbReference type="EMBL" id="EDV98473.1"/>
    </source>
</evidence>
<dbReference type="FunCoup" id="B4JVK5">
    <property type="interactions" value="168"/>
</dbReference>
<organism evidence="4">
    <name type="scientific">Drosophila grimshawi</name>
    <name type="common">Hawaiian fruit fly</name>
    <name type="synonym">Idiomyia grimshawi</name>
    <dbReference type="NCBI Taxonomy" id="7222"/>
    <lineage>
        <taxon>Eukaryota</taxon>
        <taxon>Metazoa</taxon>
        <taxon>Ecdysozoa</taxon>
        <taxon>Arthropoda</taxon>
        <taxon>Hexapoda</taxon>
        <taxon>Insecta</taxon>
        <taxon>Pterygota</taxon>
        <taxon>Neoptera</taxon>
        <taxon>Endopterygota</taxon>
        <taxon>Diptera</taxon>
        <taxon>Brachycera</taxon>
        <taxon>Muscomorpha</taxon>
        <taxon>Ephydroidea</taxon>
        <taxon>Drosophilidae</taxon>
        <taxon>Drosophila</taxon>
        <taxon>Hawaiian Drosophila</taxon>
    </lineage>
</organism>
<dbReference type="AlphaFoldDB" id="B4JVK5"/>
<evidence type="ECO:0000313" key="4">
    <source>
        <dbReference type="Proteomes" id="UP000001070"/>
    </source>
</evidence>
<dbReference type="OMA" id="PENMSSK"/>